<name>A0ACC6M0U7_9BACI</name>
<organism evidence="1 2">
    <name type="scientific">Gracilibacillus pellucidus</name>
    <dbReference type="NCBI Taxonomy" id="3095368"/>
    <lineage>
        <taxon>Bacteria</taxon>
        <taxon>Bacillati</taxon>
        <taxon>Bacillota</taxon>
        <taxon>Bacilli</taxon>
        <taxon>Bacillales</taxon>
        <taxon>Bacillaceae</taxon>
        <taxon>Gracilibacillus</taxon>
    </lineage>
</organism>
<comment type="caution">
    <text evidence="1">The sequence shown here is derived from an EMBL/GenBank/DDBJ whole genome shotgun (WGS) entry which is preliminary data.</text>
</comment>
<gene>
    <name evidence="1" type="ORF">SH601_00705</name>
</gene>
<evidence type="ECO:0000313" key="2">
    <source>
        <dbReference type="Proteomes" id="UP001277972"/>
    </source>
</evidence>
<accession>A0ACC6M0U7</accession>
<protein>
    <submittedName>
        <fullName evidence="1">Uncharacterized protein</fullName>
    </submittedName>
</protein>
<keyword evidence="2" id="KW-1185">Reference proteome</keyword>
<sequence>MKTWISFLLPDDEYKEKKLLHFYAEGAILLIIFLLTTIIGANFFSFDYQFTTIIAIWLFGIYVFIRYSLAGIEFTDIDTKQAYKKQLKVLTIKSIGFSIIFLVLYCFIIQFPTKLSDLYSILGLTLLASILLFTIEFISLTASYRKNKKLTD</sequence>
<reference evidence="1" key="1">
    <citation type="submission" date="2023-11" db="EMBL/GenBank/DDBJ databases">
        <title>Gracilibacillus pellucida a moderately halophilic bacterium isolated from saline soil in Xinjiang province.</title>
        <authorList>
            <person name="Zhang Z."/>
            <person name="Tan F."/>
            <person name="Wang Y."/>
            <person name="Xia M."/>
        </authorList>
    </citation>
    <scope>NUCLEOTIDE SEQUENCE</scope>
    <source>
        <strain evidence="1">S3-1-1</strain>
    </source>
</reference>
<evidence type="ECO:0000313" key="1">
    <source>
        <dbReference type="EMBL" id="MDX8044492.1"/>
    </source>
</evidence>
<proteinExistence type="predicted"/>
<dbReference type="Proteomes" id="UP001277972">
    <property type="component" value="Unassembled WGS sequence"/>
</dbReference>
<dbReference type="EMBL" id="JAWZSR010000001">
    <property type="protein sequence ID" value="MDX8044492.1"/>
    <property type="molecule type" value="Genomic_DNA"/>
</dbReference>